<evidence type="ECO:0000313" key="8">
    <source>
        <dbReference type="Proteomes" id="UP000184383"/>
    </source>
</evidence>
<evidence type="ECO:0000256" key="2">
    <source>
        <dbReference type="ARBA" id="ARBA00022833"/>
    </source>
</evidence>
<gene>
    <name evidence="7" type="ORF">ASPWEDRAFT_42449</name>
</gene>
<evidence type="ECO:0000256" key="3">
    <source>
        <dbReference type="ARBA" id="ARBA00023015"/>
    </source>
</evidence>
<reference evidence="8" key="1">
    <citation type="journal article" date="2017" name="Genome Biol.">
        <title>Comparative genomics reveals high biological diversity and specific adaptations in the industrially and medically important fungal genus Aspergillus.</title>
        <authorList>
            <person name="de Vries R.P."/>
            <person name="Riley R."/>
            <person name="Wiebenga A."/>
            <person name="Aguilar-Osorio G."/>
            <person name="Amillis S."/>
            <person name="Uchima C.A."/>
            <person name="Anderluh G."/>
            <person name="Asadollahi M."/>
            <person name="Askin M."/>
            <person name="Barry K."/>
            <person name="Battaglia E."/>
            <person name="Bayram O."/>
            <person name="Benocci T."/>
            <person name="Braus-Stromeyer S.A."/>
            <person name="Caldana C."/>
            <person name="Canovas D."/>
            <person name="Cerqueira G.C."/>
            <person name="Chen F."/>
            <person name="Chen W."/>
            <person name="Choi C."/>
            <person name="Clum A."/>
            <person name="Dos Santos R.A."/>
            <person name="Damasio A.R."/>
            <person name="Diallinas G."/>
            <person name="Emri T."/>
            <person name="Fekete E."/>
            <person name="Flipphi M."/>
            <person name="Freyberg S."/>
            <person name="Gallo A."/>
            <person name="Gournas C."/>
            <person name="Habgood R."/>
            <person name="Hainaut M."/>
            <person name="Harispe M.L."/>
            <person name="Henrissat B."/>
            <person name="Hilden K.S."/>
            <person name="Hope R."/>
            <person name="Hossain A."/>
            <person name="Karabika E."/>
            <person name="Karaffa L."/>
            <person name="Karanyi Z."/>
            <person name="Krasevec N."/>
            <person name="Kuo A."/>
            <person name="Kusch H."/>
            <person name="LaButti K."/>
            <person name="Lagendijk E.L."/>
            <person name="Lapidus A."/>
            <person name="Levasseur A."/>
            <person name="Lindquist E."/>
            <person name="Lipzen A."/>
            <person name="Logrieco A.F."/>
            <person name="MacCabe A."/>
            <person name="Maekelae M.R."/>
            <person name="Malavazi I."/>
            <person name="Melin P."/>
            <person name="Meyer V."/>
            <person name="Mielnichuk N."/>
            <person name="Miskei M."/>
            <person name="Molnar A.P."/>
            <person name="Mule G."/>
            <person name="Ngan C.Y."/>
            <person name="Orejas M."/>
            <person name="Orosz E."/>
            <person name="Ouedraogo J.P."/>
            <person name="Overkamp K.M."/>
            <person name="Park H.-S."/>
            <person name="Perrone G."/>
            <person name="Piumi F."/>
            <person name="Punt P.J."/>
            <person name="Ram A.F."/>
            <person name="Ramon A."/>
            <person name="Rauscher S."/>
            <person name="Record E."/>
            <person name="Riano-Pachon D.M."/>
            <person name="Robert V."/>
            <person name="Roehrig J."/>
            <person name="Ruller R."/>
            <person name="Salamov A."/>
            <person name="Salih N.S."/>
            <person name="Samson R.A."/>
            <person name="Sandor E."/>
            <person name="Sanguinetti M."/>
            <person name="Schuetze T."/>
            <person name="Sepcic K."/>
            <person name="Shelest E."/>
            <person name="Sherlock G."/>
            <person name="Sophianopoulou V."/>
            <person name="Squina F.M."/>
            <person name="Sun H."/>
            <person name="Susca A."/>
            <person name="Todd R.B."/>
            <person name="Tsang A."/>
            <person name="Unkles S.E."/>
            <person name="van de Wiele N."/>
            <person name="van Rossen-Uffink D."/>
            <person name="Oliveira J.V."/>
            <person name="Vesth T.C."/>
            <person name="Visser J."/>
            <person name="Yu J.-H."/>
            <person name="Zhou M."/>
            <person name="Andersen M.R."/>
            <person name="Archer D.B."/>
            <person name="Baker S.E."/>
            <person name="Benoit I."/>
            <person name="Brakhage A.A."/>
            <person name="Braus G.H."/>
            <person name="Fischer R."/>
            <person name="Frisvad J.C."/>
            <person name="Goldman G.H."/>
            <person name="Houbraken J."/>
            <person name="Oakley B."/>
            <person name="Pocsi I."/>
            <person name="Scazzocchio C."/>
            <person name="Seiboth B."/>
            <person name="vanKuyk P.A."/>
            <person name="Wortman J."/>
            <person name="Dyer P.S."/>
            <person name="Grigoriev I.V."/>
        </authorList>
    </citation>
    <scope>NUCLEOTIDE SEQUENCE [LARGE SCALE GENOMIC DNA]</scope>
    <source>
        <strain evidence="8">DTO 134E9</strain>
    </source>
</reference>
<organism evidence="7 8">
    <name type="scientific">Aspergillus wentii DTO 134E9</name>
    <dbReference type="NCBI Taxonomy" id="1073089"/>
    <lineage>
        <taxon>Eukaryota</taxon>
        <taxon>Fungi</taxon>
        <taxon>Dikarya</taxon>
        <taxon>Ascomycota</taxon>
        <taxon>Pezizomycotina</taxon>
        <taxon>Eurotiomycetes</taxon>
        <taxon>Eurotiomycetidae</taxon>
        <taxon>Eurotiales</taxon>
        <taxon>Aspergillaceae</taxon>
        <taxon>Aspergillus</taxon>
        <taxon>Aspergillus subgen. Cremei</taxon>
    </lineage>
</organism>
<keyword evidence="4" id="KW-0238">DNA-binding</keyword>
<dbReference type="VEuPathDB" id="FungiDB:ASPWEDRAFT_42449"/>
<dbReference type="AlphaFoldDB" id="A0A1L9RHN6"/>
<dbReference type="PANTHER" id="PTHR36206:SF4">
    <property type="entry name" value="HYPOTHETICAL CONSERVED PROTEIN (EUROFUNG)-RELATED"/>
    <property type="match status" value="1"/>
</dbReference>
<dbReference type="GO" id="GO:0003677">
    <property type="term" value="F:DNA binding"/>
    <property type="evidence" value="ECO:0007669"/>
    <property type="project" value="UniProtKB-KW"/>
</dbReference>
<keyword evidence="3" id="KW-0805">Transcription regulation</keyword>
<keyword evidence="6" id="KW-0539">Nucleus</keyword>
<dbReference type="EMBL" id="KV878213">
    <property type="protein sequence ID" value="OJJ34442.1"/>
    <property type="molecule type" value="Genomic_DNA"/>
</dbReference>
<accession>A0A1L9RHN6</accession>
<proteinExistence type="predicted"/>
<evidence type="ECO:0000256" key="1">
    <source>
        <dbReference type="ARBA" id="ARBA00022723"/>
    </source>
</evidence>
<keyword evidence="8" id="KW-1185">Reference proteome</keyword>
<dbReference type="OrthoDB" id="3598904at2759"/>
<evidence type="ECO:0000256" key="4">
    <source>
        <dbReference type="ARBA" id="ARBA00023125"/>
    </source>
</evidence>
<evidence type="ECO:0000256" key="5">
    <source>
        <dbReference type="ARBA" id="ARBA00023163"/>
    </source>
</evidence>
<sequence length="457" mass="51400">MPECLRCLRADRTCEGYLPSKDQNRPSKAITVYNLPFRIPGSQADRQRLHFYCCQAAESLASYSDSTLWTSLILQRSHHYPVVRNALVTLSTLYQDHLLDASPSTPSPQHIHLIAKCHRQLSVHLTSPDASIEVALICSLIFYVLEALVANTHQAIWHLDQGLILLQRCRADLPRLTSDGIFTSLVDVFSRLDIQASTFDDSRVPRLSLVPSVERSGIVPVVPEVFINSSHAEAILTRLQNWMMHHLIAHVDNKHRSLEDLPQDLLHERLILEEQFEQFIATLNDLFERDSDATKHLYILRIQALVFHSVLLENIPLPNIFPPATTVHKPTLNTNMHATLEDISTLLSSNSDTTSGRNFTLSTQLISALFFVCLKTTSQDILKTALSLLQHSQLPSRDGLWDAGLAALVINTILERQDDAVDEVIEQRVEDIGLDILDPVEGGLNEVFRSLCIRQAS</sequence>
<dbReference type="GeneID" id="63751624"/>
<dbReference type="STRING" id="1073089.A0A1L9RHN6"/>
<dbReference type="GO" id="GO:0046872">
    <property type="term" value="F:metal ion binding"/>
    <property type="evidence" value="ECO:0007669"/>
    <property type="project" value="UniProtKB-KW"/>
</dbReference>
<evidence type="ECO:0008006" key="9">
    <source>
        <dbReference type="Google" id="ProtNLM"/>
    </source>
</evidence>
<evidence type="ECO:0000256" key="6">
    <source>
        <dbReference type="ARBA" id="ARBA00023242"/>
    </source>
</evidence>
<dbReference type="PANTHER" id="PTHR36206">
    <property type="entry name" value="ASPERCRYPTIN BIOSYNTHESIS CLUSTER-SPECIFIC TRANSCRIPTION REGULATOR ATNN-RELATED"/>
    <property type="match status" value="1"/>
</dbReference>
<dbReference type="RefSeq" id="XP_040688118.1">
    <property type="nucleotide sequence ID" value="XM_040835776.1"/>
</dbReference>
<keyword evidence="5" id="KW-0804">Transcription</keyword>
<evidence type="ECO:0000313" key="7">
    <source>
        <dbReference type="EMBL" id="OJJ34442.1"/>
    </source>
</evidence>
<protein>
    <recommendedName>
        <fullName evidence="9">Zn(2)-C6 fungal-type domain-containing protein</fullName>
    </recommendedName>
</protein>
<dbReference type="Proteomes" id="UP000184383">
    <property type="component" value="Unassembled WGS sequence"/>
</dbReference>
<keyword evidence="2" id="KW-0862">Zinc</keyword>
<dbReference type="InterPro" id="IPR052360">
    <property type="entry name" value="Transcr_Regulatory_Proteins"/>
</dbReference>
<keyword evidence="1" id="KW-0479">Metal-binding</keyword>
<name>A0A1L9RHN6_ASPWE</name>